<reference evidence="4 5" key="1">
    <citation type="submission" date="2011-08" db="EMBL/GenBank/DDBJ databases">
        <title>The Genome Sequence of Clostridium orbiscindens 1_3_50AFAA.</title>
        <authorList>
            <consortium name="The Broad Institute Genome Sequencing Platform"/>
            <person name="Earl A."/>
            <person name="Ward D."/>
            <person name="Feldgarden M."/>
            <person name="Gevers D."/>
            <person name="Daigneault M."/>
            <person name="Strauss J."/>
            <person name="Allen-Vercoe E."/>
            <person name="Young S.K."/>
            <person name="Zeng Q."/>
            <person name="Gargeya S."/>
            <person name="Fitzgerald M."/>
            <person name="Haas B."/>
            <person name="Abouelleil A."/>
            <person name="Alvarado L."/>
            <person name="Arachchi H.M."/>
            <person name="Berlin A."/>
            <person name="Brown A."/>
            <person name="Chapman S.B."/>
            <person name="Chen Z."/>
            <person name="Dunbar C."/>
            <person name="Freedman E."/>
            <person name="Gearin G."/>
            <person name="Gellesch M."/>
            <person name="Goldberg J."/>
            <person name="Griggs A."/>
            <person name="Gujja S."/>
            <person name="Heiman D."/>
            <person name="Howarth C."/>
            <person name="Larson L."/>
            <person name="Lui A."/>
            <person name="MacDonald P.J.P."/>
            <person name="Montmayeur A."/>
            <person name="Murphy C."/>
            <person name="Neiman D."/>
            <person name="Pearson M."/>
            <person name="Priest M."/>
            <person name="Roberts A."/>
            <person name="Saif S."/>
            <person name="Shea T."/>
            <person name="Shenoy N."/>
            <person name="Sisk P."/>
            <person name="Stolte C."/>
            <person name="Sykes S."/>
            <person name="Wortman J."/>
            <person name="Nusbaum C."/>
            <person name="Birren B."/>
        </authorList>
    </citation>
    <scope>NUCLEOTIDE SEQUENCE [LARGE SCALE GENOMIC DNA]</scope>
    <source>
        <strain evidence="4 5">1_3_50AFAA</strain>
    </source>
</reference>
<name>A0A096DA79_FLAPL</name>
<organism evidence="4 5">
    <name type="scientific">Flavonifractor plautii 1_3_50AFAA</name>
    <dbReference type="NCBI Taxonomy" id="742738"/>
    <lineage>
        <taxon>Bacteria</taxon>
        <taxon>Bacillati</taxon>
        <taxon>Bacillota</taxon>
        <taxon>Clostridia</taxon>
        <taxon>Eubacteriales</taxon>
        <taxon>Oscillospiraceae</taxon>
        <taxon>Flavonifractor</taxon>
    </lineage>
</organism>
<keyword evidence="5" id="KW-1185">Reference proteome</keyword>
<accession>A0A096DA79</accession>
<dbReference type="EMBL" id="ADLO01000088">
    <property type="protein sequence ID" value="KGF54429.1"/>
    <property type="molecule type" value="Genomic_DNA"/>
</dbReference>
<evidence type="ECO:0000256" key="1">
    <source>
        <dbReference type="ARBA" id="ARBA00022618"/>
    </source>
</evidence>
<dbReference type="PANTHER" id="PTHR38429">
    <property type="entry name" value="SEPTATION PROTEIN SPOVG-RELATED"/>
    <property type="match status" value="1"/>
</dbReference>
<sequence length="123" mass="13835">MNEENTVISSREEHCLQVLPTQVNVRIYAIHTSGPVLAEASANLNGCFTIRGLKVVDVGNGPFISMPGYRTGGGYRDACFPSEREFRQQFRQAVLDAYEQALYQLPQRQQEYQAESTQNSESM</sequence>
<dbReference type="eggNOG" id="COG2088">
    <property type="taxonomic scope" value="Bacteria"/>
</dbReference>
<proteinExistence type="predicted"/>
<evidence type="ECO:0000313" key="5">
    <source>
        <dbReference type="Proteomes" id="UP000029585"/>
    </source>
</evidence>
<evidence type="ECO:0000256" key="3">
    <source>
        <dbReference type="ARBA" id="ARBA00023306"/>
    </source>
</evidence>
<keyword evidence="1" id="KW-0132">Cell division</keyword>
<dbReference type="GO" id="GO:0000917">
    <property type="term" value="P:division septum assembly"/>
    <property type="evidence" value="ECO:0007669"/>
    <property type="project" value="UniProtKB-KW"/>
</dbReference>
<dbReference type="Gene3D" id="3.30.1120.40">
    <property type="entry name" value="Stage V sporulation protein G"/>
    <property type="match status" value="1"/>
</dbReference>
<evidence type="ECO:0000313" key="4">
    <source>
        <dbReference type="EMBL" id="KGF54429.1"/>
    </source>
</evidence>
<dbReference type="SUPFAM" id="SSF160537">
    <property type="entry name" value="SpoVG-like"/>
    <property type="match status" value="1"/>
</dbReference>
<comment type="caution">
    <text evidence="4">The sequence shown here is derived from an EMBL/GenBank/DDBJ whole genome shotgun (WGS) entry which is preliminary data.</text>
</comment>
<evidence type="ECO:0008006" key="6">
    <source>
        <dbReference type="Google" id="ProtNLM"/>
    </source>
</evidence>
<gene>
    <name evidence="4" type="ORF">HMPREF9460_02818</name>
</gene>
<keyword evidence="3" id="KW-0131">Cell cycle</keyword>
<dbReference type="RefSeq" id="WP_009259190.1">
    <property type="nucleotide sequence ID" value="NZ_KN174164.1"/>
</dbReference>
<dbReference type="PATRIC" id="fig|742738.3.peg.2897"/>
<dbReference type="GO" id="GO:0030435">
    <property type="term" value="P:sporulation resulting in formation of a cellular spore"/>
    <property type="evidence" value="ECO:0007669"/>
    <property type="project" value="InterPro"/>
</dbReference>
<dbReference type="PANTHER" id="PTHR38429:SF1">
    <property type="entry name" value="SEPTATION PROTEIN SPOVG-RELATED"/>
    <property type="match status" value="1"/>
</dbReference>
<dbReference type="InterPro" id="IPR007170">
    <property type="entry name" value="SpoVG"/>
</dbReference>
<evidence type="ECO:0000256" key="2">
    <source>
        <dbReference type="ARBA" id="ARBA00023210"/>
    </source>
</evidence>
<keyword evidence="2" id="KW-0717">Septation</keyword>
<dbReference type="Pfam" id="PF04026">
    <property type="entry name" value="SpoVG"/>
    <property type="match status" value="1"/>
</dbReference>
<dbReference type="AlphaFoldDB" id="A0A096DA79"/>
<dbReference type="Proteomes" id="UP000029585">
    <property type="component" value="Unassembled WGS sequence"/>
</dbReference>
<protein>
    <recommendedName>
        <fullName evidence="6">SpoVG family protein</fullName>
    </recommendedName>
</protein>
<dbReference type="HOGENOM" id="CLU_103669_1_1_9"/>
<dbReference type="InterPro" id="IPR036751">
    <property type="entry name" value="SpoVG_sf"/>
</dbReference>